<reference evidence="1" key="1">
    <citation type="submission" date="2024-06" db="EMBL/GenBank/DDBJ databases">
        <title>Genome Sequence of an extremely halophilic archaeon isolated from Permian era halite, Salado Formation, Carlsbad, New Mexico: Halobacterium sp. strain NMX12-1.</title>
        <authorList>
            <person name="Sotoa L."/>
            <person name="DasSarma P."/>
            <person name="Anton B.P."/>
            <person name="Vincze T."/>
            <person name="Verma I."/>
            <person name="Eralp B."/>
            <person name="Powers D.W."/>
            <person name="Dozier B.L."/>
            <person name="Roberts R.J."/>
            <person name="DasSarma S."/>
        </authorList>
    </citation>
    <scope>NUCLEOTIDE SEQUENCE</scope>
    <source>
        <strain evidence="1">NMX12-1</strain>
        <plasmid evidence="1">pNMX12-1_21</plasmid>
    </source>
</reference>
<organism evidence="1">
    <name type="scientific">Halobacterium sp. NMX12-1</name>
    <dbReference type="NCBI Taxonomy" id="3166650"/>
    <lineage>
        <taxon>Archaea</taxon>
        <taxon>Methanobacteriati</taxon>
        <taxon>Methanobacteriota</taxon>
        <taxon>Stenosarchaea group</taxon>
        <taxon>Halobacteria</taxon>
        <taxon>Halobacteriales</taxon>
        <taxon>Halobacteriaceae</taxon>
        <taxon>Halobacterium</taxon>
    </lineage>
</organism>
<sequence>MAASQSEMNVYVPAHQLRMKGDGTYLWVKWWREDNTYYAHFHRAGLGESFVLHSLGRNGKTICEKEEANLDDLHEGLLEALRARYDIADYAGGSR</sequence>
<evidence type="ECO:0000313" key="1">
    <source>
        <dbReference type="EMBL" id="XCF18378.1"/>
    </source>
</evidence>
<dbReference type="RefSeq" id="WP_353635648.1">
    <property type="nucleotide sequence ID" value="NZ_CP159207.1"/>
</dbReference>
<dbReference type="GeneID" id="91110964"/>
<geneLocation type="plasmid" evidence="1">
    <name>pNMX12-1_21</name>
</geneLocation>
<dbReference type="EMBL" id="CP159207">
    <property type="protein sequence ID" value="XCF18378.1"/>
    <property type="molecule type" value="Genomic_DNA"/>
</dbReference>
<dbReference type="KEGG" id="hanx:ABSL23_17400"/>
<protein>
    <submittedName>
        <fullName evidence="1">Uncharacterized protein</fullName>
    </submittedName>
</protein>
<accession>A0AAU8CHK9</accession>
<proteinExistence type="predicted"/>
<dbReference type="AlphaFoldDB" id="A0AAU8CHK9"/>
<keyword evidence="1" id="KW-0614">Plasmid</keyword>
<gene>
    <name evidence="1" type="ORF">ABSL23_17400</name>
</gene>
<name>A0AAU8CHK9_9EURY</name>